<keyword evidence="4" id="KW-1185">Reference proteome</keyword>
<dbReference type="InterPro" id="IPR052523">
    <property type="entry name" value="Trichothecene_AcTrans"/>
</dbReference>
<dbReference type="CDD" id="cd04301">
    <property type="entry name" value="NAT_SF"/>
    <property type="match status" value="1"/>
</dbReference>
<gene>
    <name evidence="3" type="ORF">FFLO_03392</name>
</gene>
<sequence length="251" mass="28291">MVNAPVSTPPATYRIETLLPDTSRVRDAAHIQLAAFDPFVEYQSVIEPLPRAPMEVRLDRLEFRINEKLRAKSKSKSGKNESGGGSSHLGYVAINEQTGETVGMSYWMRPGRSHKLPNKDLSAGKMTEEQKEAWEGWDKERYGKLYEAFQGKMSAVLSERGEEEGCWYLEILAIHPSYQGLRLGPKLLDHHLAQIDHPENIDVQNAPAYLESSPPAKRLYTSRGFEDVGDVTAEGWEDAFPAMFRPRQMIG</sequence>
<feature type="domain" description="N-acetyltransferase" evidence="2">
    <location>
        <begin position="163"/>
        <end position="226"/>
    </location>
</feature>
<feature type="region of interest" description="Disordered" evidence="1">
    <location>
        <begin position="70"/>
        <end position="89"/>
    </location>
</feature>
<name>A0A8K0JKS7_9TREE</name>
<comment type="caution">
    <text evidence="3">The sequence shown here is derived from an EMBL/GenBank/DDBJ whole genome shotgun (WGS) entry which is preliminary data.</text>
</comment>
<evidence type="ECO:0000313" key="4">
    <source>
        <dbReference type="Proteomes" id="UP000812966"/>
    </source>
</evidence>
<dbReference type="PANTHER" id="PTHR42791:SF2">
    <property type="entry name" value="N-ACETYLTRANSFERASE DOMAIN-CONTAINING PROTEIN"/>
    <property type="match status" value="1"/>
</dbReference>
<proteinExistence type="predicted"/>
<dbReference type="AlphaFoldDB" id="A0A8K0JKS7"/>
<evidence type="ECO:0000256" key="1">
    <source>
        <dbReference type="SAM" id="MobiDB-lite"/>
    </source>
</evidence>
<organism evidence="3 4">
    <name type="scientific">Filobasidium floriforme</name>
    <dbReference type="NCBI Taxonomy" id="5210"/>
    <lineage>
        <taxon>Eukaryota</taxon>
        <taxon>Fungi</taxon>
        <taxon>Dikarya</taxon>
        <taxon>Basidiomycota</taxon>
        <taxon>Agaricomycotina</taxon>
        <taxon>Tremellomycetes</taxon>
        <taxon>Filobasidiales</taxon>
        <taxon>Filobasidiaceae</taxon>
        <taxon>Filobasidium</taxon>
    </lineage>
</organism>
<dbReference type="Pfam" id="PF13508">
    <property type="entry name" value="Acetyltransf_7"/>
    <property type="match status" value="1"/>
</dbReference>
<reference evidence="3" key="1">
    <citation type="submission" date="2020-04" db="EMBL/GenBank/DDBJ databases">
        <title>Analysis of mating type loci in Filobasidium floriforme.</title>
        <authorList>
            <person name="Nowrousian M."/>
        </authorList>
    </citation>
    <scope>NUCLEOTIDE SEQUENCE</scope>
    <source>
        <strain evidence="3">CBS 6242</strain>
    </source>
</reference>
<dbReference type="SUPFAM" id="SSF55729">
    <property type="entry name" value="Acyl-CoA N-acyltransferases (Nat)"/>
    <property type="match status" value="1"/>
</dbReference>
<dbReference type="InterPro" id="IPR000182">
    <property type="entry name" value="GNAT_dom"/>
</dbReference>
<dbReference type="GO" id="GO:0016747">
    <property type="term" value="F:acyltransferase activity, transferring groups other than amino-acyl groups"/>
    <property type="evidence" value="ECO:0007669"/>
    <property type="project" value="InterPro"/>
</dbReference>
<evidence type="ECO:0000313" key="3">
    <source>
        <dbReference type="EMBL" id="KAG7539675.1"/>
    </source>
</evidence>
<accession>A0A8K0JKS7</accession>
<evidence type="ECO:0000259" key="2">
    <source>
        <dbReference type="Pfam" id="PF13508"/>
    </source>
</evidence>
<dbReference type="PANTHER" id="PTHR42791">
    <property type="entry name" value="GNAT FAMILY ACETYLTRANSFERASE"/>
    <property type="match status" value="1"/>
</dbReference>
<protein>
    <recommendedName>
        <fullName evidence="2">N-acetyltransferase domain-containing protein</fullName>
    </recommendedName>
</protein>
<dbReference type="InterPro" id="IPR016181">
    <property type="entry name" value="Acyl_CoA_acyltransferase"/>
</dbReference>
<dbReference type="EMBL" id="JABELV010000062">
    <property type="protein sequence ID" value="KAG7539675.1"/>
    <property type="molecule type" value="Genomic_DNA"/>
</dbReference>
<dbReference type="Gene3D" id="3.40.630.30">
    <property type="match status" value="1"/>
</dbReference>
<dbReference type="Proteomes" id="UP000812966">
    <property type="component" value="Unassembled WGS sequence"/>
</dbReference>